<comment type="caution">
    <text evidence="8">The sequence shown here is derived from an EMBL/GenBank/DDBJ whole genome shotgun (WGS) entry which is preliminary data.</text>
</comment>
<reference evidence="8 9" key="1">
    <citation type="submission" date="2018-11" db="EMBL/GenBank/DDBJ databases">
        <title>The genome draft of YIM 96095.</title>
        <authorList>
            <person name="Tang S.-K."/>
            <person name="Chunyu W.-X."/>
            <person name="Feng Y.-Z."/>
        </authorList>
    </citation>
    <scope>NUCLEOTIDE SEQUENCE [LARGE SCALE GENOMIC DNA]</scope>
    <source>
        <strain evidence="8 9">YIM 96095</strain>
    </source>
</reference>
<dbReference type="PROSITE" id="PS50895">
    <property type="entry name" value="SURF1"/>
    <property type="match status" value="1"/>
</dbReference>
<dbReference type="Proteomes" id="UP000269198">
    <property type="component" value="Unassembled WGS sequence"/>
</dbReference>
<evidence type="ECO:0000256" key="1">
    <source>
        <dbReference type="ARBA" id="ARBA00004370"/>
    </source>
</evidence>
<keyword evidence="9" id="KW-1185">Reference proteome</keyword>
<feature type="compositionally biased region" description="Low complexity" evidence="7">
    <location>
        <begin position="267"/>
        <end position="277"/>
    </location>
</feature>
<dbReference type="OrthoDB" id="9807214at2"/>
<dbReference type="InterPro" id="IPR045214">
    <property type="entry name" value="Surf1/Surf4"/>
</dbReference>
<dbReference type="PANTHER" id="PTHR23427:SF2">
    <property type="entry name" value="SURFEIT LOCUS PROTEIN 1"/>
    <property type="match status" value="1"/>
</dbReference>
<keyword evidence="4 6" id="KW-1133">Transmembrane helix</keyword>
<dbReference type="AlphaFoldDB" id="A0A3N0E9I3"/>
<evidence type="ECO:0000256" key="5">
    <source>
        <dbReference type="ARBA" id="ARBA00023136"/>
    </source>
</evidence>
<keyword evidence="3 6" id="KW-0812">Transmembrane</keyword>
<evidence type="ECO:0000256" key="3">
    <source>
        <dbReference type="ARBA" id="ARBA00022692"/>
    </source>
</evidence>
<organism evidence="8 9">
    <name type="scientific">Halostreptopolyspora alba</name>
    <dbReference type="NCBI Taxonomy" id="2487137"/>
    <lineage>
        <taxon>Bacteria</taxon>
        <taxon>Bacillati</taxon>
        <taxon>Actinomycetota</taxon>
        <taxon>Actinomycetes</taxon>
        <taxon>Streptosporangiales</taxon>
        <taxon>Nocardiopsidaceae</taxon>
        <taxon>Halostreptopolyspora</taxon>
    </lineage>
</organism>
<evidence type="ECO:0000313" key="8">
    <source>
        <dbReference type="EMBL" id="RNL84450.1"/>
    </source>
</evidence>
<keyword evidence="6" id="KW-1003">Cell membrane</keyword>
<dbReference type="CDD" id="cd06662">
    <property type="entry name" value="SURF1"/>
    <property type="match status" value="1"/>
</dbReference>
<evidence type="ECO:0000256" key="7">
    <source>
        <dbReference type="SAM" id="MobiDB-lite"/>
    </source>
</evidence>
<protein>
    <recommendedName>
        <fullName evidence="6">SURF1-like protein</fullName>
    </recommendedName>
</protein>
<gene>
    <name evidence="8" type="ORF">EFW17_12295</name>
</gene>
<evidence type="ECO:0000313" key="9">
    <source>
        <dbReference type="Proteomes" id="UP000269198"/>
    </source>
</evidence>
<keyword evidence="5 6" id="KW-0472">Membrane</keyword>
<feature type="transmembrane region" description="Helical" evidence="6">
    <location>
        <begin position="6"/>
        <end position="25"/>
    </location>
</feature>
<name>A0A3N0E9I3_9ACTN</name>
<accession>A0A3N0E9I3</accession>
<evidence type="ECO:0000256" key="4">
    <source>
        <dbReference type="ARBA" id="ARBA00022989"/>
    </source>
</evidence>
<proteinExistence type="inferred from homology"/>
<comment type="subcellular location">
    <subcellularLocation>
        <location evidence="6">Cell membrane</location>
        <topology evidence="6">Multi-pass membrane protein</topology>
    </subcellularLocation>
    <subcellularLocation>
        <location evidence="1">Membrane</location>
    </subcellularLocation>
</comment>
<feature type="region of interest" description="Disordered" evidence="7">
    <location>
        <begin position="246"/>
        <end position="290"/>
    </location>
</feature>
<dbReference type="Pfam" id="PF02104">
    <property type="entry name" value="SURF1"/>
    <property type="match status" value="1"/>
</dbReference>
<dbReference type="EMBL" id="RJMB01000011">
    <property type="protein sequence ID" value="RNL84450.1"/>
    <property type="molecule type" value="Genomic_DNA"/>
</dbReference>
<feature type="region of interest" description="Disordered" evidence="7">
    <location>
        <begin position="188"/>
        <end position="210"/>
    </location>
</feature>
<feature type="transmembrane region" description="Helical" evidence="6">
    <location>
        <begin position="219"/>
        <end position="239"/>
    </location>
</feature>
<evidence type="ECO:0000256" key="2">
    <source>
        <dbReference type="ARBA" id="ARBA00007165"/>
    </source>
</evidence>
<sequence>MRLRWLGFHVLAVLAAICCFVFGYWQFERAQDPSRGEIVNPVEDPDAANQLRTVLDPGAYMPESEANTAVTTRGEYDTGAELLVPAISPAGEEGYNVVAPLVTEEGTAVAVHRGWVDGDTADTPDELAPLPEGEVTVTGWLQPPQKSEEGFVPMDLPEGQAERIAPSLLLDDWPYQLYEGYILLAGQDPANGGDQTGVRPQQVPPPEPPEEIEWNWRSLSYAAQWVVFGIAVLVFWIVLMRRETRGDHTDRGSGGAPPDGPGGEPGGPADTPDGASGNPARAQPSPTGTA</sequence>
<evidence type="ECO:0000256" key="6">
    <source>
        <dbReference type="RuleBase" id="RU363076"/>
    </source>
</evidence>
<feature type="compositionally biased region" description="Gly residues" evidence="7">
    <location>
        <begin position="252"/>
        <end position="266"/>
    </location>
</feature>
<dbReference type="GO" id="GO:0005886">
    <property type="term" value="C:plasma membrane"/>
    <property type="evidence" value="ECO:0007669"/>
    <property type="project" value="UniProtKB-SubCell"/>
</dbReference>
<comment type="similarity">
    <text evidence="2 6">Belongs to the SURF1 family.</text>
</comment>
<dbReference type="InterPro" id="IPR002994">
    <property type="entry name" value="Surf1/Shy1"/>
</dbReference>
<dbReference type="PANTHER" id="PTHR23427">
    <property type="entry name" value="SURFEIT LOCUS PROTEIN"/>
    <property type="match status" value="1"/>
</dbReference>